<protein>
    <submittedName>
        <fullName evidence="1">DUF3168 domain-containing protein</fullName>
    </submittedName>
</protein>
<dbReference type="Proteomes" id="UP000656077">
    <property type="component" value="Unassembled WGS sequence"/>
</dbReference>
<evidence type="ECO:0000313" key="2">
    <source>
        <dbReference type="Proteomes" id="UP000656077"/>
    </source>
</evidence>
<organism evidence="1 2">
    <name type="scientific">Clostridium chromiireducens</name>
    <dbReference type="NCBI Taxonomy" id="225345"/>
    <lineage>
        <taxon>Bacteria</taxon>
        <taxon>Bacillati</taxon>
        <taxon>Bacillota</taxon>
        <taxon>Clostridia</taxon>
        <taxon>Eubacteriales</taxon>
        <taxon>Clostridiaceae</taxon>
        <taxon>Clostridium</taxon>
    </lineage>
</organism>
<comment type="caution">
    <text evidence="1">The sequence shown here is derived from an EMBL/GenBank/DDBJ whole genome shotgun (WGS) entry which is preliminary data.</text>
</comment>
<dbReference type="EMBL" id="WSRQ01000001">
    <property type="protein sequence ID" value="MVX62240.1"/>
    <property type="molecule type" value="Genomic_DNA"/>
</dbReference>
<proteinExistence type="predicted"/>
<name>A0A964RIA7_9CLOT</name>
<accession>A0A964RIA7</accession>
<reference evidence="1" key="1">
    <citation type="submission" date="2019-12" db="EMBL/GenBank/DDBJ databases">
        <title>Microbes associate with the intestines of laboratory mice.</title>
        <authorList>
            <person name="Navarre W."/>
            <person name="Wong E."/>
        </authorList>
    </citation>
    <scope>NUCLEOTIDE SEQUENCE</scope>
    <source>
        <strain evidence="1">NM79_F5</strain>
    </source>
</reference>
<dbReference type="AlphaFoldDB" id="A0A964RIA7"/>
<gene>
    <name evidence="1" type="ORF">GKZ28_00810</name>
</gene>
<evidence type="ECO:0000313" key="1">
    <source>
        <dbReference type="EMBL" id="MVX62240.1"/>
    </source>
</evidence>
<sequence length="130" mass="15177">MKRNMKEVQMASKTIELRKDIISLLKSVCNGVFYRRATDKTPYPYVVISINDIAEAKVLTIDCWDNDSDTSVIETLADNIESVLDKQTITNENHSITFYSNEDRKWIDDEDKNISRINETFEIRYFGKEI</sequence>
<dbReference type="Gene3D" id="3.30.2000.30">
    <property type="match status" value="1"/>
</dbReference>
<dbReference type="InterPro" id="IPR053745">
    <property type="entry name" value="Viral_Tail_Comp_sf"/>
</dbReference>